<name>A0A1D1UHJ3_RAMVA</name>
<evidence type="ECO:0008006" key="4">
    <source>
        <dbReference type="Google" id="ProtNLM"/>
    </source>
</evidence>
<evidence type="ECO:0000313" key="2">
    <source>
        <dbReference type="EMBL" id="GAU88931.1"/>
    </source>
</evidence>
<accession>A0A1D1UHJ3</accession>
<gene>
    <name evidence="2" type="primary">RvY_01544-1</name>
    <name evidence="2" type="synonym">RvY_01544.1</name>
    <name evidence="2" type="ORF">RvY_01544</name>
</gene>
<reference evidence="2 3" key="1">
    <citation type="journal article" date="2016" name="Nat. Commun.">
        <title>Extremotolerant tardigrade genome and improved radiotolerance of human cultured cells by tardigrade-unique protein.</title>
        <authorList>
            <person name="Hashimoto T."/>
            <person name="Horikawa D.D."/>
            <person name="Saito Y."/>
            <person name="Kuwahara H."/>
            <person name="Kozuka-Hata H."/>
            <person name="Shin-I T."/>
            <person name="Minakuchi Y."/>
            <person name="Ohishi K."/>
            <person name="Motoyama A."/>
            <person name="Aizu T."/>
            <person name="Enomoto A."/>
            <person name="Kondo K."/>
            <person name="Tanaka S."/>
            <person name="Hara Y."/>
            <person name="Koshikawa S."/>
            <person name="Sagara H."/>
            <person name="Miura T."/>
            <person name="Yokobori S."/>
            <person name="Miyagawa K."/>
            <person name="Suzuki Y."/>
            <person name="Kubo T."/>
            <person name="Oyama M."/>
            <person name="Kohara Y."/>
            <person name="Fujiyama A."/>
            <person name="Arakawa K."/>
            <person name="Katayama T."/>
            <person name="Toyoda A."/>
            <person name="Kunieda T."/>
        </authorList>
    </citation>
    <scope>NUCLEOTIDE SEQUENCE [LARGE SCALE GENOMIC DNA]</scope>
    <source>
        <strain evidence="2 3">YOKOZUNA-1</strain>
    </source>
</reference>
<dbReference type="OrthoDB" id="10035668at2759"/>
<feature type="region of interest" description="Disordered" evidence="1">
    <location>
        <begin position="157"/>
        <end position="181"/>
    </location>
</feature>
<evidence type="ECO:0000313" key="3">
    <source>
        <dbReference type="Proteomes" id="UP000186922"/>
    </source>
</evidence>
<comment type="caution">
    <text evidence="2">The sequence shown here is derived from an EMBL/GenBank/DDBJ whole genome shotgun (WGS) entry which is preliminary data.</text>
</comment>
<sequence>MTGKYQPLDVSVNGIFKQFLKEEYRRWRREKISFTAAGYIKKPGKNEFIQMASSAWKKVDVEVVKKSFYAAELLRKSDVLPEFNEITWLWFPTTCERNRCELTTDVKCLADRSPRYDQTASVSGNKSCKRSKFPSVCVGETVEEDSNELELSLVKDSSFFEEETNDSDTDMEAEEEEDEDN</sequence>
<protein>
    <recommendedName>
        <fullName evidence="4">DDE-1 domain-containing protein</fullName>
    </recommendedName>
</protein>
<evidence type="ECO:0000256" key="1">
    <source>
        <dbReference type="SAM" id="MobiDB-lite"/>
    </source>
</evidence>
<feature type="compositionally biased region" description="Acidic residues" evidence="1">
    <location>
        <begin position="159"/>
        <end position="181"/>
    </location>
</feature>
<dbReference type="EMBL" id="BDGG01000001">
    <property type="protein sequence ID" value="GAU88931.1"/>
    <property type="molecule type" value="Genomic_DNA"/>
</dbReference>
<dbReference type="AlphaFoldDB" id="A0A1D1UHJ3"/>
<keyword evidence="3" id="KW-1185">Reference proteome</keyword>
<organism evidence="2 3">
    <name type="scientific">Ramazzottius varieornatus</name>
    <name type="common">Water bear</name>
    <name type="synonym">Tardigrade</name>
    <dbReference type="NCBI Taxonomy" id="947166"/>
    <lineage>
        <taxon>Eukaryota</taxon>
        <taxon>Metazoa</taxon>
        <taxon>Ecdysozoa</taxon>
        <taxon>Tardigrada</taxon>
        <taxon>Eutardigrada</taxon>
        <taxon>Parachela</taxon>
        <taxon>Hypsibioidea</taxon>
        <taxon>Ramazzottiidae</taxon>
        <taxon>Ramazzottius</taxon>
    </lineage>
</organism>
<dbReference type="Proteomes" id="UP000186922">
    <property type="component" value="Unassembled WGS sequence"/>
</dbReference>
<proteinExistence type="predicted"/>